<evidence type="ECO:0000313" key="3">
    <source>
        <dbReference type="EMBL" id="MBS4539833.1"/>
    </source>
</evidence>
<dbReference type="AlphaFoldDB" id="A0A942UWF4"/>
<dbReference type="NCBIfam" id="TIGR00368">
    <property type="entry name" value="YifB family Mg chelatase-like AAA ATPase"/>
    <property type="match status" value="1"/>
</dbReference>
<dbReference type="PANTHER" id="PTHR32039:SF7">
    <property type="entry name" value="COMPETENCE PROTEIN COMM"/>
    <property type="match status" value="1"/>
</dbReference>
<name>A0A942UWF4_9FIRM</name>
<dbReference type="Proteomes" id="UP000724672">
    <property type="component" value="Unassembled WGS sequence"/>
</dbReference>
<comment type="similarity">
    <text evidence="1">Belongs to the Mg-chelatase subunits D/I family. ComM subfamily.</text>
</comment>
<dbReference type="Pfam" id="PF01078">
    <property type="entry name" value="Mg_chelatase"/>
    <property type="match status" value="1"/>
</dbReference>
<organism evidence="3 4">
    <name type="scientific">Anaeromonas frigoriresistens</name>
    <dbReference type="NCBI Taxonomy" id="2683708"/>
    <lineage>
        <taxon>Bacteria</taxon>
        <taxon>Bacillati</taxon>
        <taxon>Bacillota</taxon>
        <taxon>Tissierellia</taxon>
        <taxon>Tissierellales</taxon>
        <taxon>Thermohalobacteraceae</taxon>
        <taxon>Anaeromonas</taxon>
    </lineage>
</organism>
<dbReference type="InterPro" id="IPR045006">
    <property type="entry name" value="CHLI-like"/>
</dbReference>
<accession>A0A942UWF4</accession>
<dbReference type="EMBL" id="WSFT01000053">
    <property type="protein sequence ID" value="MBS4539833.1"/>
    <property type="molecule type" value="Genomic_DNA"/>
</dbReference>
<sequence>MCLTVLHNILIIGPPGSGKTMISKRLPTILPDMSFEEALEVTKIYSVAGLVKDNGIISKRPYRSPHHTISRVSLVGGGRIPTPGEVSLAHYGVLFLDELPEFGKSVLEVLRQPMEDNVVTISRVNATLTYPSNFMLVASMNPCPCGYYGDPLHECSCSPRDIDRYLKKISGPLLDRIDIHIEVSPVNFEDLKNRNIKSESSAKIRNRVNECRELQINRYKEDRVFSNSELQGRNINKYCKINNESEKILKNAFDKLGLSARAYNKILKVARTIADLDGCDDITENHILEAIQYRSMDRKYFSI</sequence>
<dbReference type="SUPFAM" id="SSF52540">
    <property type="entry name" value="P-loop containing nucleoside triphosphate hydrolases"/>
    <property type="match status" value="1"/>
</dbReference>
<gene>
    <name evidence="3" type="ORF">GOQ27_15265</name>
</gene>
<proteinExistence type="inferred from homology"/>
<protein>
    <submittedName>
        <fullName evidence="3">YifB family Mg chelatase-like AAA ATPase</fullName>
    </submittedName>
</protein>
<dbReference type="GO" id="GO:0005524">
    <property type="term" value="F:ATP binding"/>
    <property type="evidence" value="ECO:0007669"/>
    <property type="project" value="InterPro"/>
</dbReference>
<evidence type="ECO:0000259" key="2">
    <source>
        <dbReference type="SMART" id="SM00382"/>
    </source>
</evidence>
<reference evidence="3" key="1">
    <citation type="submission" date="2019-12" db="EMBL/GenBank/DDBJ databases">
        <title>Clostridiaceae gen. nov. sp. nov., isolated from sediment in Xinjiang, China.</title>
        <authorList>
            <person name="Zhang R."/>
        </authorList>
    </citation>
    <scope>NUCLEOTIDE SEQUENCE</scope>
    <source>
        <strain evidence="3">D2Q-11</strain>
    </source>
</reference>
<keyword evidence="4" id="KW-1185">Reference proteome</keyword>
<comment type="caution">
    <text evidence="3">The sequence shown here is derived from an EMBL/GenBank/DDBJ whole genome shotgun (WGS) entry which is preliminary data.</text>
</comment>
<dbReference type="InterPro" id="IPR025158">
    <property type="entry name" value="Mg_chelat-rel_C"/>
</dbReference>
<evidence type="ECO:0000256" key="1">
    <source>
        <dbReference type="ARBA" id="ARBA00006354"/>
    </source>
</evidence>
<dbReference type="InterPro" id="IPR003593">
    <property type="entry name" value="AAA+_ATPase"/>
</dbReference>
<evidence type="ECO:0000313" key="4">
    <source>
        <dbReference type="Proteomes" id="UP000724672"/>
    </source>
</evidence>
<dbReference type="InterPro" id="IPR000523">
    <property type="entry name" value="Mg_chelatse_chII-like_cat_dom"/>
</dbReference>
<dbReference type="InterPro" id="IPR027417">
    <property type="entry name" value="P-loop_NTPase"/>
</dbReference>
<dbReference type="Pfam" id="PF13335">
    <property type="entry name" value="Mg_chelatase_C"/>
    <property type="match status" value="1"/>
</dbReference>
<dbReference type="PANTHER" id="PTHR32039">
    <property type="entry name" value="MAGNESIUM-CHELATASE SUBUNIT CHLI"/>
    <property type="match status" value="1"/>
</dbReference>
<dbReference type="SMART" id="SM00382">
    <property type="entry name" value="AAA"/>
    <property type="match status" value="1"/>
</dbReference>
<dbReference type="Gene3D" id="3.40.50.300">
    <property type="entry name" value="P-loop containing nucleotide triphosphate hydrolases"/>
    <property type="match status" value="1"/>
</dbReference>
<dbReference type="InterPro" id="IPR004482">
    <property type="entry name" value="Mg_chelat-rel"/>
</dbReference>
<feature type="domain" description="AAA+ ATPase" evidence="2">
    <location>
        <begin position="5"/>
        <end position="187"/>
    </location>
</feature>